<protein>
    <recommendedName>
        <fullName evidence="1">Carrier domain-containing protein</fullName>
    </recommendedName>
</protein>
<evidence type="ECO:0000313" key="2">
    <source>
        <dbReference type="EMBL" id="GID11463.1"/>
    </source>
</evidence>
<dbReference type="SUPFAM" id="SSF47336">
    <property type="entry name" value="ACP-like"/>
    <property type="match status" value="1"/>
</dbReference>
<feature type="domain" description="Carrier" evidence="1">
    <location>
        <begin position="12"/>
        <end position="90"/>
    </location>
</feature>
<name>A0A8J3JB13_9ACTN</name>
<evidence type="ECO:0000313" key="3">
    <source>
        <dbReference type="Proteomes" id="UP000612808"/>
    </source>
</evidence>
<evidence type="ECO:0000259" key="1">
    <source>
        <dbReference type="PROSITE" id="PS50075"/>
    </source>
</evidence>
<sequence length="93" mass="10210">MNSIDPPATVSVLDRDQIRDLMTQVLAAQGKDLPSGESADLREIGFRSLDFSELALRVEDEIGRELNFDAPGLRNIRTVGDVLDLLAELQDAT</sequence>
<dbReference type="RefSeq" id="WP_203657452.1">
    <property type="nucleotide sequence ID" value="NZ_BAAAZM010000006.1"/>
</dbReference>
<gene>
    <name evidence="2" type="ORF">Aru02nite_23520</name>
</gene>
<proteinExistence type="predicted"/>
<reference evidence="2" key="1">
    <citation type="submission" date="2021-01" db="EMBL/GenBank/DDBJ databases">
        <title>Whole genome shotgun sequence of Actinocatenispora rupis NBRC 107355.</title>
        <authorList>
            <person name="Komaki H."/>
            <person name="Tamura T."/>
        </authorList>
    </citation>
    <scope>NUCLEOTIDE SEQUENCE</scope>
    <source>
        <strain evidence="2">NBRC 107355</strain>
    </source>
</reference>
<dbReference type="InterPro" id="IPR009081">
    <property type="entry name" value="PP-bd_ACP"/>
</dbReference>
<organism evidence="2 3">
    <name type="scientific">Actinocatenispora rupis</name>
    <dbReference type="NCBI Taxonomy" id="519421"/>
    <lineage>
        <taxon>Bacteria</taxon>
        <taxon>Bacillati</taxon>
        <taxon>Actinomycetota</taxon>
        <taxon>Actinomycetes</taxon>
        <taxon>Micromonosporales</taxon>
        <taxon>Micromonosporaceae</taxon>
        <taxon>Actinocatenispora</taxon>
    </lineage>
</organism>
<keyword evidence="3" id="KW-1185">Reference proteome</keyword>
<dbReference type="InterPro" id="IPR036736">
    <property type="entry name" value="ACP-like_sf"/>
</dbReference>
<dbReference type="PROSITE" id="PS50075">
    <property type="entry name" value="CARRIER"/>
    <property type="match status" value="1"/>
</dbReference>
<accession>A0A8J3JB13</accession>
<dbReference type="AlphaFoldDB" id="A0A8J3JB13"/>
<dbReference type="Proteomes" id="UP000612808">
    <property type="component" value="Unassembled WGS sequence"/>
</dbReference>
<comment type="caution">
    <text evidence="2">The sequence shown here is derived from an EMBL/GenBank/DDBJ whole genome shotgun (WGS) entry which is preliminary data.</text>
</comment>
<dbReference type="Gene3D" id="1.10.1200.10">
    <property type="entry name" value="ACP-like"/>
    <property type="match status" value="1"/>
</dbReference>
<dbReference type="Pfam" id="PF00550">
    <property type="entry name" value="PP-binding"/>
    <property type="match status" value="1"/>
</dbReference>
<dbReference type="EMBL" id="BOMB01000012">
    <property type="protein sequence ID" value="GID11463.1"/>
    <property type="molecule type" value="Genomic_DNA"/>
</dbReference>